<dbReference type="SUPFAM" id="SSF47188">
    <property type="entry name" value="Hemerythrin-like"/>
    <property type="match status" value="1"/>
</dbReference>
<evidence type="ECO:0000313" key="8">
    <source>
        <dbReference type="Proteomes" id="UP000198816"/>
    </source>
</evidence>
<feature type="domain" description="Hemerythrin-like" evidence="6">
    <location>
        <begin position="55"/>
        <end position="183"/>
    </location>
</feature>
<dbReference type="PANTHER" id="PTHR37164">
    <property type="entry name" value="BACTERIOHEMERYTHRIN"/>
    <property type="match status" value="1"/>
</dbReference>
<dbReference type="NCBIfam" id="TIGR02481">
    <property type="entry name" value="hemeryth_dom"/>
    <property type="match status" value="1"/>
</dbReference>
<feature type="region of interest" description="Disordered" evidence="5">
    <location>
        <begin position="1"/>
        <end position="40"/>
    </location>
</feature>
<proteinExistence type="inferred from homology"/>
<dbReference type="CDD" id="cd12107">
    <property type="entry name" value="Hemerythrin"/>
    <property type="match status" value="1"/>
</dbReference>
<name>A0A1H2YYD1_THIRO</name>
<accession>A0A1H2YYD1</accession>
<dbReference type="AlphaFoldDB" id="A0A1H2YYD1"/>
<keyword evidence="2" id="KW-0813">Transport</keyword>
<dbReference type="Proteomes" id="UP000198816">
    <property type="component" value="Unassembled WGS sequence"/>
</dbReference>
<feature type="region of interest" description="Disordered" evidence="5">
    <location>
        <begin position="78"/>
        <end position="97"/>
    </location>
</feature>
<evidence type="ECO:0000256" key="4">
    <source>
        <dbReference type="ARBA" id="ARBA00023004"/>
    </source>
</evidence>
<protein>
    <submittedName>
        <fullName evidence="7">Hemerythrin</fullName>
    </submittedName>
</protein>
<evidence type="ECO:0000256" key="2">
    <source>
        <dbReference type="ARBA" id="ARBA00022621"/>
    </source>
</evidence>
<dbReference type="GO" id="GO:0046872">
    <property type="term" value="F:metal ion binding"/>
    <property type="evidence" value="ECO:0007669"/>
    <property type="project" value="UniProtKB-KW"/>
</dbReference>
<dbReference type="InterPro" id="IPR016131">
    <property type="entry name" value="Haemerythrin_Fe_BS"/>
</dbReference>
<dbReference type="GO" id="GO:0005344">
    <property type="term" value="F:oxygen carrier activity"/>
    <property type="evidence" value="ECO:0007669"/>
    <property type="project" value="UniProtKB-KW"/>
</dbReference>
<organism evidence="7 8">
    <name type="scientific">Thiocapsa roseopersicina</name>
    <dbReference type="NCBI Taxonomy" id="1058"/>
    <lineage>
        <taxon>Bacteria</taxon>
        <taxon>Pseudomonadati</taxon>
        <taxon>Pseudomonadota</taxon>
        <taxon>Gammaproteobacteria</taxon>
        <taxon>Chromatiales</taxon>
        <taxon>Chromatiaceae</taxon>
        <taxon>Thiocapsa</taxon>
    </lineage>
</organism>
<dbReference type="InterPro" id="IPR012312">
    <property type="entry name" value="Hemerythrin-like"/>
</dbReference>
<evidence type="ECO:0000259" key="6">
    <source>
        <dbReference type="Pfam" id="PF01814"/>
    </source>
</evidence>
<reference evidence="8" key="1">
    <citation type="submission" date="2016-10" db="EMBL/GenBank/DDBJ databases">
        <authorList>
            <person name="Varghese N."/>
            <person name="Submissions S."/>
        </authorList>
    </citation>
    <scope>NUCLEOTIDE SEQUENCE [LARGE SCALE GENOMIC DNA]</scope>
    <source>
        <strain evidence="8">DSM 217</strain>
    </source>
</reference>
<evidence type="ECO:0000313" key="7">
    <source>
        <dbReference type="EMBL" id="SDX10075.1"/>
    </source>
</evidence>
<dbReference type="InterPro" id="IPR012827">
    <property type="entry name" value="Hemerythrin_metal-bd"/>
</dbReference>
<evidence type="ECO:0000256" key="1">
    <source>
        <dbReference type="ARBA" id="ARBA00010587"/>
    </source>
</evidence>
<dbReference type="InterPro" id="IPR050669">
    <property type="entry name" value="Hemerythrin"/>
</dbReference>
<keyword evidence="2" id="KW-0561">Oxygen transport</keyword>
<dbReference type="InterPro" id="IPR035938">
    <property type="entry name" value="Hemerythrin-like_sf"/>
</dbReference>
<dbReference type="STRING" id="1058.SAMN05421783_11433"/>
<dbReference type="PANTHER" id="PTHR37164:SF1">
    <property type="entry name" value="BACTERIOHEMERYTHRIN"/>
    <property type="match status" value="1"/>
</dbReference>
<keyword evidence="3" id="KW-0479">Metal-binding</keyword>
<dbReference type="EMBL" id="FNNZ01000014">
    <property type="protein sequence ID" value="SDX10075.1"/>
    <property type="molecule type" value="Genomic_DNA"/>
</dbReference>
<evidence type="ECO:0000256" key="3">
    <source>
        <dbReference type="ARBA" id="ARBA00022723"/>
    </source>
</evidence>
<dbReference type="Gene3D" id="1.20.120.50">
    <property type="entry name" value="Hemerythrin-like"/>
    <property type="match status" value="1"/>
</dbReference>
<dbReference type="PROSITE" id="PS00550">
    <property type="entry name" value="HEMERYTHRINS"/>
    <property type="match status" value="1"/>
</dbReference>
<gene>
    <name evidence="7" type="ORF">SAMN05421783_11433</name>
</gene>
<dbReference type="Pfam" id="PF01814">
    <property type="entry name" value="Hemerythrin"/>
    <property type="match status" value="1"/>
</dbReference>
<comment type="similarity">
    <text evidence="1">Belongs to the hemerythrin family.</text>
</comment>
<keyword evidence="4" id="KW-0408">Iron</keyword>
<sequence>MNRHTRHATGSLPVGHARSDRLESPVASRETQTSRTLERPEQTPLVWRDEWCMDIPALDADHRRLVILVNALLASRPRSERDPAGIGDDREPDAADSEPLARFEALLDHLRHHFKREEAIMLSIDYDDFQTHKCEHSLQLAELTELRRQAVRDHGNAFSHESLQWVKRWCFDHFVAEDQRLARAYAEVTRP</sequence>
<evidence type="ECO:0000256" key="5">
    <source>
        <dbReference type="SAM" id="MobiDB-lite"/>
    </source>
</evidence>
<keyword evidence="8" id="KW-1185">Reference proteome</keyword>